<dbReference type="InterPro" id="IPR058604">
    <property type="entry name" value="DUF8167_3rd"/>
</dbReference>
<reference evidence="7" key="2">
    <citation type="submission" date="2018-02" db="EMBL/GenBank/DDBJ databases">
        <title>Phenotypic and genomic properties of facultatively anaerobic sulfur-reducing natronoarchaea from hypersaline soda lakes.</title>
        <authorList>
            <person name="Sorokin D.Y."/>
            <person name="Kublanov I.V."/>
            <person name="Roman P."/>
            <person name="Sinninghe Damste J.S."/>
            <person name="Golyshin P.N."/>
            <person name="Rojo D."/>
            <person name="Ciordia S."/>
            <person name="Mena M.D.C."/>
            <person name="Ferrer M."/>
            <person name="Messina E."/>
            <person name="Smedile F."/>
            <person name="La Spada G."/>
            <person name="La Cono V."/>
            <person name="Yakimov M.M."/>
        </authorList>
    </citation>
    <scope>NUCLEOTIDE SEQUENCE [LARGE SCALE GENOMIC DNA]</scope>
    <source>
        <strain evidence="7">AArc-Mg</strain>
    </source>
</reference>
<reference evidence="5" key="3">
    <citation type="journal article" date="2019" name="Int. J. Syst. Evol. Microbiol.">
        <title>Natronolimnobius sulfurireducens sp. nov. and Halalkaliarchaeum desulfuricum gen. nov., sp. nov., the first sulfur-respiring alkaliphilic haloarchaea from hypersaline alkaline lakes.</title>
        <authorList>
            <person name="Sorokin D.Y."/>
            <person name="Yakimov M."/>
            <person name="Messina E."/>
            <person name="Merkel A.Y."/>
            <person name="Bale N.J."/>
            <person name="Sinninghe Damste J.S."/>
        </authorList>
    </citation>
    <scope>NUCLEOTIDE SEQUENCE</scope>
    <source>
        <strain evidence="6">AArc-Mg</strain>
        <strain evidence="5">AArc1</strain>
    </source>
</reference>
<dbReference type="InterPro" id="IPR058603">
    <property type="entry name" value="DUF8167_2nd"/>
</dbReference>
<dbReference type="EMBL" id="CP024047">
    <property type="protein sequence ID" value="AXR78536.1"/>
    <property type="molecule type" value="Genomic_DNA"/>
</dbReference>
<evidence type="ECO:0000259" key="2">
    <source>
        <dbReference type="Pfam" id="PF26501"/>
    </source>
</evidence>
<dbReference type="InterPro" id="IPR036721">
    <property type="entry name" value="RCK_C_sf"/>
</dbReference>
<dbReference type="Proteomes" id="UP000258707">
    <property type="component" value="Chromosome"/>
</dbReference>
<dbReference type="Pfam" id="PF26501">
    <property type="entry name" value="DUF8167"/>
    <property type="match status" value="1"/>
</dbReference>
<keyword evidence="7" id="KW-1185">Reference proteome</keyword>
<evidence type="ECO:0000313" key="6">
    <source>
        <dbReference type="EMBL" id="AXR81412.1"/>
    </source>
</evidence>
<name>A0A346PG91_9EURY</name>
<feature type="domain" description="DUF8167" evidence="3">
    <location>
        <begin position="134"/>
        <end position="209"/>
    </location>
</feature>
<dbReference type="InterPro" id="IPR058480">
    <property type="entry name" value="DUF8167_N"/>
</dbReference>
<feature type="transmembrane region" description="Helical" evidence="1">
    <location>
        <begin position="46"/>
        <end position="63"/>
    </location>
</feature>
<dbReference type="EMBL" id="CP027033">
    <property type="protein sequence ID" value="AXR81412.1"/>
    <property type="molecule type" value="Genomic_DNA"/>
</dbReference>
<feature type="domain" description="DUF8167" evidence="2">
    <location>
        <begin position="10"/>
        <end position="109"/>
    </location>
</feature>
<dbReference type="KEGG" id="nan:AArc1_2220"/>
<evidence type="ECO:0000313" key="5">
    <source>
        <dbReference type="EMBL" id="AXR78536.1"/>
    </source>
</evidence>
<dbReference type="AlphaFoldDB" id="A0A346PG91"/>
<evidence type="ECO:0000259" key="3">
    <source>
        <dbReference type="Pfam" id="PF26502"/>
    </source>
</evidence>
<feature type="transmembrane region" description="Helical" evidence="1">
    <location>
        <begin position="83"/>
        <end position="101"/>
    </location>
</feature>
<accession>A0A346PPG7</accession>
<dbReference type="Pfam" id="PF26502">
    <property type="entry name" value="DUF8167_2nd"/>
    <property type="match status" value="1"/>
</dbReference>
<evidence type="ECO:0000313" key="8">
    <source>
        <dbReference type="Proteomes" id="UP000258707"/>
    </source>
</evidence>
<dbReference type="SUPFAM" id="SSF116726">
    <property type="entry name" value="TrkA C-terminal domain-like"/>
    <property type="match status" value="1"/>
</dbReference>
<organism evidence="5 8">
    <name type="scientific">Natrarchaeobaculum sulfurireducens</name>
    <dbReference type="NCBI Taxonomy" id="2044521"/>
    <lineage>
        <taxon>Archaea</taxon>
        <taxon>Methanobacteriati</taxon>
        <taxon>Methanobacteriota</taxon>
        <taxon>Stenosarchaea group</taxon>
        <taxon>Halobacteria</taxon>
        <taxon>Halobacteriales</taxon>
        <taxon>Natrialbaceae</taxon>
        <taxon>Natrarchaeobaculum</taxon>
    </lineage>
</organism>
<dbReference type="KEGG" id="nag:AArcMg_1397"/>
<accession>A0A346PG91</accession>
<evidence type="ECO:0000256" key="1">
    <source>
        <dbReference type="SAM" id="Phobius"/>
    </source>
</evidence>
<gene>
    <name evidence="5" type="ORF">AArc1_2220</name>
    <name evidence="6" type="ORF">AArcMg_1397</name>
</gene>
<reference evidence="8" key="1">
    <citation type="submission" date="2017-10" db="EMBL/GenBank/DDBJ databases">
        <title>Phenotypic and genomic properties of facultatively anaerobic sulfur-reducing natronoarchaea from hypersaline soda lakes.</title>
        <authorList>
            <person name="Sorokin D.Y."/>
            <person name="Kublanov I.V."/>
            <person name="Roman P."/>
            <person name="Sinninghe Damste J.S."/>
            <person name="Golyshin P.N."/>
            <person name="Rojo D."/>
            <person name="Ciordia S."/>
            <person name="Mena Md.C."/>
            <person name="Ferrer M."/>
            <person name="Messina E."/>
            <person name="Smedile F."/>
            <person name="La Spada G."/>
            <person name="La Cono V."/>
            <person name="Yakimov M.M."/>
        </authorList>
    </citation>
    <scope>NUCLEOTIDE SEQUENCE [LARGE SCALE GENOMIC DNA]</scope>
    <source>
        <strain evidence="8">AArc1</strain>
    </source>
</reference>
<dbReference type="GO" id="GO:0006813">
    <property type="term" value="P:potassium ion transport"/>
    <property type="evidence" value="ECO:0007669"/>
    <property type="project" value="InterPro"/>
</dbReference>
<sequence length="377" mass="40014">MVEVAAFVDLLRSTVIVVVGTGLLAALAGLLTAASYRWATTRAPPAGVGTIVGLSTVTGYLSYRLVESRAFFEGVPLDHQFSAGFVLATLFVGGTVATAGGRLGDRIACEVTAIPRIDGDGEAVASVRAARLAVSIELPDVIDDADGYRPVDPALRRAIAGSTVRLPHGLTAEQRRDRLERHLECEYGVGYAAVVLDDDGSLERVFVGQQSSGLGSMLPPGTAAVAIRADCSPDASLGDPIEIWSTGDRIRLVTTGRLRTTAGSVATVIVERDRVGDLSPEHRYRVVTRPDESTDGYAFASTLRRVDETVVTLSVDPEGPLAGEFVGWLPGRVLLVHRDGEFHPLPADNETLQAADELWVLARPDHLTESDLTSAPI</sequence>
<evidence type="ECO:0000259" key="4">
    <source>
        <dbReference type="Pfam" id="PF26503"/>
    </source>
</evidence>
<keyword evidence="1" id="KW-0472">Membrane</keyword>
<dbReference type="Pfam" id="PF26503">
    <property type="entry name" value="DUF8167_3rd"/>
    <property type="match status" value="1"/>
</dbReference>
<keyword evidence="1" id="KW-0812">Transmembrane</keyword>
<evidence type="ECO:0000313" key="7">
    <source>
        <dbReference type="Proteomes" id="UP000258613"/>
    </source>
</evidence>
<dbReference type="GeneID" id="37641883"/>
<proteinExistence type="predicted"/>
<dbReference type="Proteomes" id="UP000258613">
    <property type="component" value="Chromosome"/>
</dbReference>
<dbReference type="RefSeq" id="WP_117364592.1">
    <property type="nucleotide sequence ID" value="NZ_CP024047.1"/>
</dbReference>
<feature type="transmembrane region" description="Helical" evidence="1">
    <location>
        <begin position="15"/>
        <end position="34"/>
    </location>
</feature>
<keyword evidence="1" id="KW-1133">Transmembrane helix</keyword>
<protein>
    <submittedName>
        <fullName evidence="5">TrkA, K+ transport system, NAD-binding component</fullName>
    </submittedName>
</protein>
<feature type="domain" description="DUF8167" evidence="4">
    <location>
        <begin position="223"/>
        <end position="292"/>
    </location>
</feature>
<dbReference type="OrthoDB" id="205214at2157"/>